<dbReference type="Pfam" id="PF12837">
    <property type="entry name" value="Fer4_6"/>
    <property type="match status" value="1"/>
</dbReference>
<keyword evidence="4" id="KW-0249">Electron transport</keyword>
<keyword evidence="3" id="KW-0479">Metal-binding</keyword>
<dbReference type="InterPro" id="IPR017896">
    <property type="entry name" value="4Fe4S_Fe-S-bd"/>
</dbReference>
<feature type="transmembrane region" description="Helical" evidence="7">
    <location>
        <begin position="74"/>
        <end position="105"/>
    </location>
</feature>
<dbReference type="InterPro" id="IPR051684">
    <property type="entry name" value="Electron_Trans/Redox"/>
</dbReference>
<gene>
    <name evidence="9" type="ORF">H9X83_01400</name>
</gene>
<evidence type="ECO:0000256" key="3">
    <source>
        <dbReference type="ARBA" id="ARBA00022723"/>
    </source>
</evidence>
<dbReference type="Proteomes" id="UP000729290">
    <property type="component" value="Unassembled WGS sequence"/>
</dbReference>
<organism evidence="9 10">
    <name type="scientific">Anaerotignum lactatifermentans</name>
    <dbReference type="NCBI Taxonomy" id="160404"/>
    <lineage>
        <taxon>Bacteria</taxon>
        <taxon>Bacillati</taxon>
        <taxon>Bacillota</taxon>
        <taxon>Clostridia</taxon>
        <taxon>Lachnospirales</taxon>
        <taxon>Anaerotignaceae</taxon>
        <taxon>Anaerotignum</taxon>
    </lineage>
</organism>
<keyword evidence="7" id="KW-0812">Transmembrane</keyword>
<keyword evidence="2" id="KW-0004">4Fe-4S</keyword>
<evidence type="ECO:0000256" key="2">
    <source>
        <dbReference type="ARBA" id="ARBA00022485"/>
    </source>
</evidence>
<protein>
    <submittedName>
        <fullName evidence="9">4Fe-4S binding protein</fullName>
    </submittedName>
</protein>
<evidence type="ECO:0000256" key="5">
    <source>
        <dbReference type="ARBA" id="ARBA00023004"/>
    </source>
</evidence>
<keyword evidence="1" id="KW-0813">Transport</keyword>
<feature type="transmembrane region" description="Helical" evidence="7">
    <location>
        <begin position="183"/>
        <end position="202"/>
    </location>
</feature>
<dbReference type="EMBL" id="JACSNV010000001">
    <property type="protein sequence ID" value="MBM6876818.1"/>
    <property type="molecule type" value="Genomic_DNA"/>
</dbReference>
<dbReference type="SUPFAM" id="SSF54862">
    <property type="entry name" value="4Fe-4S ferredoxins"/>
    <property type="match status" value="1"/>
</dbReference>
<dbReference type="PROSITE" id="PS51379">
    <property type="entry name" value="4FE4S_FER_2"/>
    <property type="match status" value="2"/>
</dbReference>
<evidence type="ECO:0000259" key="8">
    <source>
        <dbReference type="PROSITE" id="PS51379"/>
    </source>
</evidence>
<proteinExistence type="predicted"/>
<comment type="caution">
    <text evidence="9">The sequence shown here is derived from an EMBL/GenBank/DDBJ whole genome shotgun (WGS) entry which is preliminary data.</text>
</comment>
<evidence type="ECO:0000313" key="10">
    <source>
        <dbReference type="Proteomes" id="UP000729290"/>
    </source>
</evidence>
<dbReference type="PANTHER" id="PTHR30176:SF3">
    <property type="entry name" value="FERREDOXIN-TYPE PROTEIN NAPH"/>
    <property type="match status" value="1"/>
</dbReference>
<dbReference type="RefSeq" id="WP_205132275.1">
    <property type="nucleotide sequence ID" value="NZ_JACSNT010000001.1"/>
</dbReference>
<dbReference type="InterPro" id="IPR017900">
    <property type="entry name" value="4Fe4S_Fe_S_CS"/>
</dbReference>
<keyword evidence="6" id="KW-0411">Iron-sulfur</keyword>
<evidence type="ECO:0000256" key="4">
    <source>
        <dbReference type="ARBA" id="ARBA00022982"/>
    </source>
</evidence>
<feature type="domain" description="4Fe-4S ferredoxin-type" evidence="8">
    <location>
        <begin position="255"/>
        <end position="279"/>
    </location>
</feature>
<keyword evidence="7" id="KW-1133">Transmembrane helix</keyword>
<evidence type="ECO:0000313" key="9">
    <source>
        <dbReference type="EMBL" id="MBM6876818.1"/>
    </source>
</evidence>
<name>A0ABS2G8C7_9FIRM</name>
<keyword evidence="7" id="KW-0472">Membrane</keyword>
<feature type="transmembrane region" description="Helical" evidence="7">
    <location>
        <begin position="125"/>
        <end position="146"/>
    </location>
</feature>
<evidence type="ECO:0000256" key="7">
    <source>
        <dbReference type="SAM" id="Phobius"/>
    </source>
</evidence>
<evidence type="ECO:0000256" key="1">
    <source>
        <dbReference type="ARBA" id="ARBA00022448"/>
    </source>
</evidence>
<dbReference type="PANTHER" id="PTHR30176">
    <property type="entry name" value="FERREDOXIN-TYPE PROTEIN NAPH"/>
    <property type="match status" value="1"/>
</dbReference>
<keyword evidence="5" id="KW-0408">Iron</keyword>
<reference evidence="9 10" key="1">
    <citation type="journal article" date="2021" name="Sci. Rep.">
        <title>The distribution of antibiotic resistance genes in chicken gut microbiota commensals.</title>
        <authorList>
            <person name="Juricova H."/>
            <person name="Matiasovicova J."/>
            <person name="Kubasova T."/>
            <person name="Cejkova D."/>
            <person name="Rychlik I."/>
        </authorList>
    </citation>
    <scope>NUCLEOTIDE SEQUENCE [LARGE SCALE GENOMIC DNA]</scope>
    <source>
        <strain evidence="9 10">An431b</strain>
    </source>
</reference>
<keyword evidence="10" id="KW-1185">Reference proteome</keyword>
<sequence>MRKSEKKRTLIQILAAVVCNGYAAGFLQGKIYQGDQKFLCVPGLNCYSCPGALGACPIGALQAVLGDRRYKFSYYIFGILLFFSVVLGRLVCGFLCPFGLIQDLLHKIPVPKWELPQKIDRPLRWLKYVIFAVMVVILPLTLTNAFGIAPPYFCEWICPVGTLEGGIPLVAQSESLRQMIGGLFYWKMCLLGLVVLGSMVIYRPFCKYLCPLGAFYGLFQRVGFFQMEVDRAKCDGCGLCEKICPMQVDVRKNINGAECIRCGRCKDVCHTSAISSGFRFGPGQERKTEPES</sequence>
<dbReference type="Pfam" id="PF12801">
    <property type="entry name" value="Fer4_5"/>
    <property type="match status" value="4"/>
</dbReference>
<dbReference type="PROSITE" id="PS00198">
    <property type="entry name" value="4FE4S_FER_1"/>
    <property type="match status" value="1"/>
</dbReference>
<dbReference type="Gene3D" id="3.30.70.20">
    <property type="match status" value="1"/>
</dbReference>
<feature type="domain" description="4Fe-4S ferredoxin-type" evidence="8">
    <location>
        <begin position="225"/>
        <end position="254"/>
    </location>
</feature>
<accession>A0ABS2G8C7</accession>
<evidence type="ECO:0000256" key="6">
    <source>
        <dbReference type="ARBA" id="ARBA00023014"/>
    </source>
</evidence>